<keyword evidence="1" id="KW-0812">Transmembrane</keyword>
<evidence type="ECO:0000313" key="3">
    <source>
        <dbReference type="Proteomes" id="UP000478571"/>
    </source>
</evidence>
<sequence length="107" mass="11984">MKIFPDNNNIEARLNMTLAATVVLLIISLVLNGVQNSLPILALFAFSFLHSELHLRAYAKGKKLVRFGTISDVENEEQEANSYKNHFATVYASVMLALVFIIFKLAQ</sequence>
<proteinExistence type="predicted"/>
<accession>A0A6L8LSA5</accession>
<evidence type="ECO:0000313" key="2">
    <source>
        <dbReference type="EMBL" id="MYM58016.1"/>
    </source>
</evidence>
<evidence type="ECO:0000256" key="1">
    <source>
        <dbReference type="SAM" id="Phobius"/>
    </source>
</evidence>
<feature type="transmembrane region" description="Helical" evidence="1">
    <location>
        <begin position="87"/>
        <end position="106"/>
    </location>
</feature>
<reference evidence="2 3" key="1">
    <citation type="submission" date="2020-01" db="EMBL/GenBank/DDBJ databases">
        <title>Draft Genome Sequence of Vibrio sp. strain OCN044, Isolated from a Healthy Coral at Palmyra Atoll.</title>
        <authorList>
            <person name="Videau P."/>
            <person name="Loughran R."/>
            <person name="Esquivel A."/>
            <person name="Deadmond M."/>
            <person name="Paddock B.E."/>
            <person name="Saw J.H."/>
            <person name="Ushijima B."/>
        </authorList>
    </citation>
    <scope>NUCLEOTIDE SEQUENCE [LARGE SCALE GENOMIC DNA]</scope>
    <source>
        <strain evidence="2 3">OCN044</strain>
    </source>
</reference>
<keyword evidence="3" id="KW-1185">Reference proteome</keyword>
<keyword evidence="1" id="KW-0472">Membrane</keyword>
<name>A0A6L8LSA5_9VIBR</name>
<dbReference type="RefSeq" id="WP_160926525.1">
    <property type="nucleotide sequence ID" value="NZ_WWEU01000001.1"/>
</dbReference>
<keyword evidence="1" id="KW-1133">Transmembrane helix</keyword>
<organism evidence="2 3">
    <name type="scientific">Vibrio tetraodonis subsp. pristinus</name>
    <dbReference type="NCBI Taxonomy" id="2695891"/>
    <lineage>
        <taxon>Bacteria</taxon>
        <taxon>Pseudomonadati</taxon>
        <taxon>Pseudomonadota</taxon>
        <taxon>Gammaproteobacteria</taxon>
        <taxon>Vibrionales</taxon>
        <taxon>Vibrionaceae</taxon>
        <taxon>Vibrio</taxon>
    </lineage>
</organism>
<protein>
    <submittedName>
        <fullName evidence="2">Uncharacterized protein</fullName>
    </submittedName>
</protein>
<dbReference type="Proteomes" id="UP000478571">
    <property type="component" value="Unassembled WGS sequence"/>
</dbReference>
<gene>
    <name evidence="2" type="ORF">GTG28_02155</name>
</gene>
<comment type="caution">
    <text evidence="2">The sequence shown here is derived from an EMBL/GenBank/DDBJ whole genome shotgun (WGS) entry which is preliminary data.</text>
</comment>
<dbReference type="EMBL" id="WWEU01000001">
    <property type="protein sequence ID" value="MYM58016.1"/>
    <property type="molecule type" value="Genomic_DNA"/>
</dbReference>
<dbReference type="AlphaFoldDB" id="A0A6L8LSA5"/>